<dbReference type="Pfam" id="PF18569">
    <property type="entry name" value="Thioredoxin_16"/>
    <property type="match status" value="1"/>
</dbReference>
<dbReference type="GO" id="GO:0005634">
    <property type="term" value="C:nucleus"/>
    <property type="evidence" value="ECO:0007669"/>
    <property type="project" value="UniProtKB-SubCell"/>
</dbReference>
<evidence type="ECO:0000256" key="5">
    <source>
        <dbReference type="ARBA" id="ARBA00023242"/>
    </source>
</evidence>
<evidence type="ECO:0000313" key="9">
    <source>
        <dbReference type="EMBL" id="KAJ8959962.1"/>
    </source>
</evidence>
<comment type="caution">
    <text evidence="9">The sequence shown here is derived from an EMBL/GenBank/DDBJ whole genome shotgun (WGS) entry which is preliminary data.</text>
</comment>
<dbReference type="Pfam" id="PF16780">
    <property type="entry name" value="AIMP2_LysRS_bd"/>
    <property type="match status" value="1"/>
</dbReference>
<evidence type="ECO:0000256" key="4">
    <source>
        <dbReference type="ARBA" id="ARBA00022917"/>
    </source>
</evidence>
<dbReference type="GO" id="GO:0005829">
    <property type="term" value="C:cytosol"/>
    <property type="evidence" value="ECO:0007669"/>
    <property type="project" value="UniProtKB-SubCell"/>
</dbReference>
<keyword evidence="3" id="KW-0963">Cytoplasm</keyword>
<evidence type="ECO:0000313" key="10">
    <source>
        <dbReference type="Proteomes" id="UP001162162"/>
    </source>
</evidence>
<dbReference type="InterPro" id="IPR041503">
    <property type="entry name" value="AIMP2_thioredoxin"/>
</dbReference>
<evidence type="ECO:0000259" key="7">
    <source>
        <dbReference type="Pfam" id="PF16780"/>
    </source>
</evidence>
<dbReference type="PANTHER" id="PTHR13438:SF2">
    <property type="entry name" value="AMINOACYL TRNA SYNTHASE COMPLEX-INTERACTING MULTIFUNCTIONAL PROTEIN 2"/>
    <property type="match status" value="1"/>
</dbReference>
<evidence type="ECO:0000256" key="1">
    <source>
        <dbReference type="ARBA" id="ARBA00004123"/>
    </source>
</evidence>
<evidence type="ECO:0000259" key="8">
    <source>
        <dbReference type="Pfam" id="PF18569"/>
    </source>
</evidence>
<evidence type="ECO:0000256" key="6">
    <source>
        <dbReference type="SAM" id="Coils"/>
    </source>
</evidence>
<keyword evidence="6" id="KW-0175">Coiled coil</keyword>
<keyword evidence="4" id="KW-0648">Protein biosynthesis</keyword>
<accession>A0AAV8Z7P7</accession>
<dbReference type="InterPro" id="IPR031889">
    <property type="entry name" value="AIMP2_LysRS-bd"/>
</dbReference>
<dbReference type="PANTHER" id="PTHR13438">
    <property type="entry name" value="AMINOACYL TRNA SYNTHASE COMPLEX-INTERACTING MULTIFUNCTIONAL PROTEIN"/>
    <property type="match status" value="1"/>
</dbReference>
<dbReference type="EMBL" id="JAPWTK010000010">
    <property type="protein sequence ID" value="KAJ8959962.1"/>
    <property type="molecule type" value="Genomic_DNA"/>
</dbReference>
<dbReference type="GO" id="GO:0006412">
    <property type="term" value="P:translation"/>
    <property type="evidence" value="ECO:0007669"/>
    <property type="project" value="UniProtKB-KW"/>
</dbReference>
<dbReference type="Gene3D" id="1.20.1050.130">
    <property type="match status" value="1"/>
</dbReference>
<dbReference type="SUPFAM" id="SSF47616">
    <property type="entry name" value="GST C-terminal domain-like"/>
    <property type="match status" value="1"/>
</dbReference>
<evidence type="ECO:0008006" key="11">
    <source>
        <dbReference type="Google" id="ProtNLM"/>
    </source>
</evidence>
<evidence type="ECO:0000256" key="3">
    <source>
        <dbReference type="ARBA" id="ARBA00022490"/>
    </source>
</evidence>
<dbReference type="Proteomes" id="UP001162162">
    <property type="component" value="Unassembled WGS sequence"/>
</dbReference>
<dbReference type="AlphaFoldDB" id="A0AAV8Z7P7"/>
<keyword evidence="5" id="KW-0539">Nucleus</keyword>
<evidence type="ECO:0000256" key="2">
    <source>
        <dbReference type="ARBA" id="ARBA00004514"/>
    </source>
</evidence>
<reference evidence="9" key="1">
    <citation type="journal article" date="2023" name="Insect Mol. Biol.">
        <title>Genome sequencing provides insights into the evolution of gene families encoding plant cell wall-degrading enzymes in longhorned beetles.</title>
        <authorList>
            <person name="Shin N.R."/>
            <person name="Okamura Y."/>
            <person name="Kirsch R."/>
            <person name="Pauchet Y."/>
        </authorList>
    </citation>
    <scope>NUCLEOTIDE SEQUENCE</scope>
    <source>
        <strain evidence="9">AMC_N1</strain>
    </source>
</reference>
<comment type="subcellular location">
    <subcellularLocation>
        <location evidence="2">Cytoplasm</location>
        <location evidence="2">Cytosol</location>
    </subcellularLocation>
    <subcellularLocation>
        <location evidence="1">Nucleus</location>
    </subcellularLocation>
</comment>
<organism evidence="9 10">
    <name type="scientific">Aromia moschata</name>
    <dbReference type="NCBI Taxonomy" id="1265417"/>
    <lineage>
        <taxon>Eukaryota</taxon>
        <taxon>Metazoa</taxon>
        <taxon>Ecdysozoa</taxon>
        <taxon>Arthropoda</taxon>
        <taxon>Hexapoda</taxon>
        <taxon>Insecta</taxon>
        <taxon>Pterygota</taxon>
        <taxon>Neoptera</taxon>
        <taxon>Endopterygota</taxon>
        <taxon>Coleoptera</taxon>
        <taxon>Polyphaga</taxon>
        <taxon>Cucujiformia</taxon>
        <taxon>Chrysomeloidea</taxon>
        <taxon>Cerambycidae</taxon>
        <taxon>Cerambycinae</taxon>
        <taxon>Callichromatini</taxon>
        <taxon>Aromia</taxon>
    </lineage>
</organism>
<feature type="coiled-coil region" evidence="6">
    <location>
        <begin position="66"/>
        <end position="93"/>
    </location>
</feature>
<dbReference type="InterPro" id="IPR036282">
    <property type="entry name" value="Glutathione-S-Trfase_C_sf"/>
</dbReference>
<dbReference type="GO" id="GO:0017101">
    <property type="term" value="C:aminoacyl-tRNA synthetase multienzyme complex"/>
    <property type="evidence" value="ECO:0007669"/>
    <property type="project" value="InterPro"/>
</dbReference>
<keyword evidence="10" id="KW-1185">Reference proteome</keyword>
<proteinExistence type="predicted"/>
<dbReference type="InterPro" id="IPR042360">
    <property type="entry name" value="AIMP2"/>
</dbReference>
<feature type="domain" description="AIMP2 lysyl-tRNA synthetase binding" evidence="7">
    <location>
        <begin position="7"/>
        <end position="37"/>
    </location>
</feature>
<feature type="domain" description="AIMP2 thioredoxin-like" evidence="8">
    <location>
        <begin position="121"/>
        <end position="205"/>
    </location>
</feature>
<name>A0AAV8Z7P7_9CUCU</name>
<sequence length="314" mass="34985">MNGPIKMYQTRQIVRYDIPVELPKCMYTLKNIHSTRNGMVDSSDHVSSSDKKLDIFDQNNHKIPGMAELEAKQEEILKQLAELKNQILSIKSDLNISSVPPKKSIISPTSTLCTPVALDEFPDVIINASPMNPPYSLELAQQLLQGVVTLIFSVHLHSTVSSLPDEAKKLESSLVNFMPKSKGPEVKVRLIWKNISSNTELLVSHIPILGEVNLLRYLSRAIKSPLSYESEPDGTEIDSILDICYLVVRAKTKTERTSLLQTINKSLGKSQWLLGRDQASVADIAAYSAIRQASNTSEISANLGKWFHRCETIC</sequence>
<gene>
    <name evidence="9" type="ORF">NQ318_009395</name>
</gene>
<protein>
    <recommendedName>
        <fullName evidence="11">Aminoacyl tRNA synthase complex-interacting multifunctional protein 2</fullName>
    </recommendedName>
</protein>